<organism evidence="2 3">
    <name type="scientific">Zizania palustris</name>
    <name type="common">Northern wild rice</name>
    <dbReference type="NCBI Taxonomy" id="103762"/>
    <lineage>
        <taxon>Eukaryota</taxon>
        <taxon>Viridiplantae</taxon>
        <taxon>Streptophyta</taxon>
        <taxon>Embryophyta</taxon>
        <taxon>Tracheophyta</taxon>
        <taxon>Spermatophyta</taxon>
        <taxon>Magnoliopsida</taxon>
        <taxon>Liliopsida</taxon>
        <taxon>Poales</taxon>
        <taxon>Poaceae</taxon>
        <taxon>BOP clade</taxon>
        <taxon>Oryzoideae</taxon>
        <taxon>Oryzeae</taxon>
        <taxon>Zizaniinae</taxon>
        <taxon>Zizania</taxon>
    </lineage>
</organism>
<feature type="compositionally biased region" description="Basic and acidic residues" evidence="1">
    <location>
        <begin position="36"/>
        <end position="45"/>
    </location>
</feature>
<dbReference type="Proteomes" id="UP000729402">
    <property type="component" value="Unassembled WGS sequence"/>
</dbReference>
<feature type="region of interest" description="Disordered" evidence="1">
    <location>
        <begin position="29"/>
        <end position="54"/>
    </location>
</feature>
<name>A0A8J5TJU8_ZIZPA</name>
<dbReference type="EMBL" id="JAAALK010000282">
    <property type="protein sequence ID" value="KAG8080871.1"/>
    <property type="molecule type" value="Genomic_DNA"/>
</dbReference>
<comment type="caution">
    <text evidence="2">The sequence shown here is derived from an EMBL/GenBank/DDBJ whole genome shotgun (WGS) entry which is preliminary data.</text>
</comment>
<protein>
    <submittedName>
        <fullName evidence="2">Uncharacterized protein</fullName>
    </submittedName>
</protein>
<sequence>MTKTSPCAGIDLLKQFGIGLDDLAEHGTHGPVADASGHEHGDCKRGYHPQKPSSGRRLIRRLCEHHIGTAPRDWPPMPIVVGVPGANDDTEEVLLLNPPPCATAYKSETDSIVICESSRSRSSWPWKATSDLARSWRST</sequence>
<evidence type="ECO:0000313" key="3">
    <source>
        <dbReference type="Proteomes" id="UP000729402"/>
    </source>
</evidence>
<gene>
    <name evidence="2" type="ORF">GUJ93_ZPchr0007g3111</name>
</gene>
<reference evidence="2" key="2">
    <citation type="submission" date="2021-02" db="EMBL/GenBank/DDBJ databases">
        <authorList>
            <person name="Kimball J.A."/>
            <person name="Haas M.W."/>
            <person name="Macchietto M."/>
            <person name="Kono T."/>
            <person name="Duquette J."/>
            <person name="Shao M."/>
        </authorList>
    </citation>
    <scope>NUCLEOTIDE SEQUENCE</scope>
    <source>
        <tissue evidence="2">Fresh leaf tissue</tissue>
    </source>
</reference>
<evidence type="ECO:0000313" key="2">
    <source>
        <dbReference type="EMBL" id="KAG8080871.1"/>
    </source>
</evidence>
<dbReference type="AlphaFoldDB" id="A0A8J5TJU8"/>
<reference evidence="2" key="1">
    <citation type="journal article" date="2021" name="bioRxiv">
        <title>Whole Genome Assembly and Annotation of Northern Wild Rice, Zizania palustris L., Supports a Whole Genome Duplication in the Zizania Genus.</title>
        <authorList>
            <person name="Haas M."/>
            <person name="Kono T."/>
            <person name="Macchietto M."/>
            <person name="Millas R."/>
            <person name="McGilp L."/>
            <person name="Shao M."/>
            <person name="Duquette J."/>
            <person name="Hirsch C.N."/>
            <person name="Kimball J."/>
        </authorList>
    </citation>
    <scope>NUCLEOTIDE SEQUENCE</scope>
    <source>
        <tissue evidence="2">Fresh leaf tissue</tissue>
    </source>
</reference>
<evidence type="ECO:0000256" key="1">
    <source>
        <dbReference type="SAM" id="MobiDB-lite"/>
    </source>
</evidence>
<keyword evidence="3" id="KW-1185">Reference proteome</keyword>
<proteinExistence type="predicted"/>
<accession>A0A8J5TJU8</accession>